<dbReference type="RefSeq" id="WP_172358049.1">
    <property type="nucleotide sequence ID" value="NZ_CP053661.1"/>
</dbReference>
<dbReference type="PANTHER" id="PTHR33542:SF3">
    <property type="entry name" value="SIROHYDROCHLORIN FERROCHELATASE, CHLOROPLASTIC"/>
    <property type="match status" value="1"/>
</dbReference>
<dbReference type="GO" id="GO:0046872">
    <property type="term" value="F:metal ion binding"/>
    <property type="evidence" value="ECO:0007669"/>
    <property type="project" value="UniProtKB-KW"/>
</dbReference>
<dbReference type="CDD" id="cd03416">
    <property type="entry name" value="CbiX_SirB_N"/>
    <property type="match status" value="1"/>
</dbReference>
<protein>
    <submittedName>
        <fullName evidence="3">Sirohydrochlorin chelatase</fullName>
    </submittedName>
</protein>
<dbReference type="EMBL" id="CP053661">
    <property type="protein sequence ID" value="QKD83976.1"/>
    <property type="molecule type" value="Genomic_DNA"/>
</dbReference>
<keyword evidence="4" id="KW-1185">Reference proteome</keyword>
<evidence type="ECO:0000313" key="4">
    <source>
        <dbReference type="Proteomes" id="UP000505210"/>
    </source>
</evidence>
<organism evidence="3 4">
    <name type="scientific">Thermoleptolyngbya sichuanensis A183</name>
    <dbReference type="NCBI Taxonomy" id="2737172"/>
    <lineage>
        <taxon>Bacteria</taxon>
        <taxon>Bacillati</taxon>
        <taxon>Cyanobacteriota</taxon>
        <taxon>Cyanophyceae</taxon>
        <taxon>Oculatellales</taxon>
        <taxon>Oculatellaceae</taxon>
        <taxon>Thermoleptolyngbya</taxon>
        <taxon>Thermoleptolyngbya sichuanensis</taxon>
    </lineage>
</organism>
<evidence type="ECO:0000256" key="2">
    <source>
        <dbReference type="ARBA" id="ARBA00023239"/>
    </source>
</evidence>
<dbReference type="InterPro" id="IPR002762">
    <property type="entry name" value="CbiX-like"/>
</dbReference>
<dbReference type="AlphaFoldDB" id="A0A6M8BHW2"/>
<accession>A0A6M8BHW2</accession>
<proteinExistence type="predicted"/>
<reference evidence="3 4" key="1">
    <citation type="submission" date="2020-05" db="EMBL/GenBank/DDBJ databases">
        <title>Complete genome sequence of of a novel Thermoleptolyngbya strain isolated from hot springs of Ganzi, Sichuan China.</title>
        <authorList>
            <person name="Tang J."/>
            <person name="Daroch M."/>
            <person name="Li L."/>
            <person name="Waleron K."/>
            <person name="Waleron M."/>
            <person name="Waleron M."/>
        </authorList>
    </citation>
    <scope>NUCLEOTIDE SEQUENCE [LARGE SCALE GENOMIC DNA]</scope>
    <source>
        <strain evidence="3 4">PKUAC-SCTA183</strain>
    </source>
</reference>
<dbReference type="InterPro" id="IPR050963">
    <property type="entry name" value="Sirohydro_Cobaltochel/CbiX"/>
</dbReference>
<keyword evidence="2" id="KW-0456">Lyase</keyword>
<sequence length="254" mass="26957">MPAHLPAYLLVTHGSRDPRPHAEAGVLAHQVAAELRRREAGGLPPLVETAALELSPQPLHQRILQVATQALTLGGDRLVIIPLFLLPGVHVMEDIPAEVAIARQQASPRLSIEIAPHLGSHPRLANLLPAPNSEPVARILLAHGSRRPGGNAPVEALAQQIGAIAAYWALPPGLADQAARLVAQGAQQVDILPFFLFPGGITEAIAQDVRDLSTQFPTCQFRLYPPFGATPQLAALVLDLATCPLGWGEARRSG</sequence>
<name>A0A6M8BHW2_9CYAN</name>
<keyword evidence="1" id="KW-0479">Metal-binding</keyword>
<evidence type="ECO:0000256" key="1">
    <source>
        <dbReference type="ARBA" id="ARBA00022723"/>
    </source>
</evidence>
<dbReference type="PANTHER" id="PTHR33542">
    <property type="entry name" value="SIROHYDROCHLORIN FERROCHELATASE, CHLOROPLASTIC"/>
    <property type="match status" value="1"/>
</dbReference>
<dbReference type="SUPFAM" id="SSF53800">
    <property type="entry name" value="Chelatase"/>
    <property type="match status" value="2"/>
</dbReference>
<evidence type="ECO:0000313" key="3">
    <source>
        <dbReference type="EMBL" id="QKD83976.1"/>
    </source>
</evidence>
<dbReference type="GO" id="GO:0016829">
    <property type="term" value="F:lyase activity"/>
    <property type="evidence" value="ECO:0007669"/>
    <property type="project" value="UniProtKB-KW"/>
</dbReference>
<gene>
    <name evidence="3" type="ORF">HPC62_18845</name>
</gene>
<dbReference type="Proteomes" id="UP000505210">
    <property type="component" value="Chromosome"/>
</dbReference>
<dbReference type="Gene3D" id="3.40.50.1400">
    <property type="match status" value="2"/>
</dbReference>
<dbReference type="Pfam" id="PF01903">
    <property type="entry name" value="CbiX"/>
    <property type="match status" value="2"/>
</dbReference>
<dbReference type="KEGG" id="theu:HPC62_18845"/>